<evidence type="ECO:0008006" key="4">
    <source>
        <dbReference type="Google" id="ProtNLM"/>
    </source>
</evidence>
<evidence type="ECO:0000256" key="1">
    <source>
        <dbReference type="ARBA" id="ARBA00006484"/>
    </source>
</evidence>
<feature type="non-terminal residue" evidence="3">
    <location>
        <position position="183"/>
    </location>
</feature>
<dbReference type="InterPro" id="IPR036291">
    <property type="entry name" value="NAD(P)-bd_dom_sf"/>
</dbReference>
<organism evidence="3">
    <name type="scientific">marine metagenome</name>
    <dbReference type="NCBI Taxonomy" id="408172"/>
    <lineage>
        <taxon>unclassified sequences</taxon>
        <taxon>metagenomes</taxon>
        <taxon>ecological metagenomes</taxon>
    </lineage>
</organism>
<dbReference type="PANTHER" id="PTHR42760">
    <property type="entry name" value="SHORT-CHAIN DEHYDROGENASES/REDUCTASES FAMILY MEMBER"/>
    <property type="match status" value="1"/>
</dbReference>
<protein>
    <recommendedName>
        <fullName evidence="4">NAD-dependent epimerase/dehydratase domain-containing protein</fullName>
    </recommendedName>
</protein>
<comment type="similarity">
    <text evidence="1">Belongs to the short-chain dehydrogenases/reductases (SDR) family.</text>
</comment>
<dbReference type="Gene3D" id="3.40.50.720">
    <property type="entry name" value="NAD(P)-binding Rossmann-like Domain"/>
    <property type="match status" value="1"/>
</dbReference>
<dbReference type="Pfam" id="PF13561">
    <property type="entry name" value="adh_short_C2"/>
    <property type="match status" value="1"/>
</dbReference>
<dbReference type="PANTHER" id="PTHR42760:SF133">
    <property type="entry name" value="3-OXOACYL-[ACYL-CARRIER-PROTEIN] REDUCTASE"/>
    <property type="match status" value="1"/>
</dbReference>
<evidence type="ECO:0000256" key="2">
    <source>
        <dbReference type="ARBA" id="ARBA00023002"/>
    </source>
</evidence>
<dbReference type="GO" id="GO:0016616">
    <property type="term" value="F:oxidoreductase activity, acting on the CH-OH group of donors, NAD or NADP as acceptor"/>
    <property type="evidence" value="ECO:0007669"/>
    <property type="project" value="TreeGrafter"/>
</dbReference>
<gene>
    <name evidence="3" type="ORF">METZ01_LOCUS206466</name>
</gene>
<dbReference type="InterPro" id="IPR002347">
    <property type="entry name" value="SDR_fam"/>
</dbReference>
<reference evidence="3" key="1">
    <citation type="submission" date="2018-05" db="EMBL/GenBank/DDBJ databases">
        <authorList>
            <person name="Lanie J.A."/>
            <person name="Ng W.-L."/>
            <person name="Kazmierczak K.M."/>
            <person name="Andrzejewski T.M."/>
            <person name="Davidsen T.M."/>
            <person name="Wayne K.J."/>
            <person name="Tettelin H."/>
            <person name="Glass J.I."/>
            <person name="Rusch D."/>
            <person name="Podicherti R."/>
            <person name="Tsui H.-C.T."/>
            <person name="Winkler M.E."/>
        </authorList>
    </citation>
    <scope>NUCLEOTIDE SEQUENCE</scope>
</reference>
<dbReference type="SUPFAM" id="SSF51735">
    <property type="entry name" value="NAD(P)-binding Rossmann-fold domains"/>
    <property type="match status" value="1"/>
</dbReference>
<accession>A0A382ETF8</accession>
<proteinExistence type="inferred from homology"/>
<dbReference type="AlphaFoldDB" id="A0A382ETF8"/>
<dbReference type="EMBL" id="UINC01046070">
    <property type="protein sequence ID" value="SVB53612.1"/>
    <property type="molecule type" value="Genomic_DNA"/>
</dbReference>
<keyword evidence="2" id="KW-0560">Oxidoreductase</keyword>
<dbReference type="PRINTS" id="PR00081">
    <property type="entry name" value="GDHRDH"/>
</dbReference>
<name>A0A382ETF8_9ZZZZ</name>
<evidence type="ECO:0000313" key="3">
    <source>
        <dbReference type="EMBL" id="SVB53612.1"/>
    </source>
</evidence>
<sequence length="183" mass="20383">MGQDLTDESVVKKFFSENPAEYLVNLFALNQHIEESDYSKGNDIYDISLDSVNEYLNVNVTSLFSVCREFARVNKTGVIVNFSSIYGVVSPDPSMYGSDNKHIGYPISKCAVRQLSKYLAVNLAPDIRVNCVIPGGVTDSQSEEFTKKYNERVPIGRMMNVDELNGIVKYLCSDESSYCVGGE</sequence>